<dbReference type="CDD" id="cd03801">
    <property type="entry name" value="GT4_PimA-like"/>
    <property type="match status" value="1"/>
</dbReference>
<dbReference type="Pfam" id="PF00535">
    <property type="entry name" value="Glycos_transf_2"/>
    <property type="match status" value="1"/>
</dbReference>
<comment type="caution">
    <text evidence="2">The sequence shown here is derived from an EMBL/GenBank/DDBJ whole genome shotgun (WGS) entry which is preliminary data.</text>
</comment>
<dbReference type="EMBL" id="PQVF01000010">
    <property type="protein sequence ID" value="POY35542.1"/>
    <property type="molecule type" value="Genomic_DNA"/>
</dbReference>
<dbReference type="Gene3D" id="3.40.50.2000">
    <property type="entry name" value="Glycogen Phosphorylase B"/>
    <property type="match status" value="1"/>
</dbReference>
<dbReference type="GO" id="GO:0016740">
    <property type="term" value="F:transferase activity"/>
    <property type="evidence" value="ECO:0007669"/>
    <property type="project" value="UniProtKB-KW"/>
</dbReference>
<gene>
    <name evidence="2" type="ORF">C3K47_14190</name>
</gene>
<keyword evidence="2" id="KW-0808">Transferase</keyword>
<dbReference type="Proteomes" id="UP000236893">
    <property type="component" value="Unassembled WGS sequence"/>
</dbReference>
<dbReference type="Gene3D" id="3.90.550.10">
    <property type="entry name" value="Spore Coat Polysaccharide Biosynthesis Protein SpsA, Chain A"/>
    <property type="match status" value="1"/>
</dbReference>
<dbReference type="RefSeq" id="WP_103789816.1">
    <property type="nucleotide sequence ID" value="NZ_PQVF01000010.1"/>
</dbReference>
<organism evidence="2 3">
    <name type="scientific">Solitalea longa</name>
    <dbReference type="NCBI Taxonomy" id="2079460"/>
    <lineage>
        <taxon>Bacteria</taxon>
        <taxon>Pseudomonadati</taxon>
        <taxon>Bacteroidota</taxon>
        <taxon>Sphingobacteriia</taxon>
        <taxon>Sphingobacteriales</taxon>
        <taxon>Sphingobacteriaceae</taxon>
        <taxon>Solitalea</taxon>
    </lineage>
</organism>
<dbReference type="Pfam" id="PF13692">
    <property type="entry name" value="Glyco_trans_1_4"/>
    <property type="match status" value="1"/>
</dbReference>
<name>A0A2S4ZZY8_9SPHI</name>
<dbReference type="PANTHER" id="PTHR43179:SF7">
    <property type="entry name" value="RHAMNOSYLTRANSFERASE WBBL"/>
    <property type="match status" value="1"/>
</dbReference>
<sequence length="759" mass="88099">MKKPLLDNFNKRISLSLCTTYFRKRENGKSEWYILHFRFWQYLIPRVLIELISLLLLRKETIQPYKSCLNQSFFPLQKDQNPANPTKARIKELLLTLLGTRSFYKKENFNNINNTHFALRFVSEEKPKVSIIIPVYNQLKFTLNCLISIQENFSKKFPIELIVIDDCSTDLTQETISAIEGINYIRNEENLGFLRSCRKAALTAKGTYLCFLNNDTITLSNWLESLVKTIETDETIGIVGSKLLYPYGLLQEAGGLIFADASGSNYGRYNHPDTPKYNYQRQTDYCSGCSLLVRNTDYEKLGGFDDRYTPAYYEDTDLCFSVQYKLGKKVIYQPQSELIHFEGVSSGKQIKANNVKSYQAVNRFKFLEKWKLELEENHQKQKQLDDSARKYIKKPVLLVMDNALPAFDKESGANRIFHLLKIFLDKGYHIIYYPTKGHKTEPYYSHLHDLSIEVLYEHIGHKELHTSLKAILPYVNLVWACRPEINRKYIFIKEQFPRIKWIYDTVDLHYLRFERENELLGGNRKTARKARRYKKMELRLAEIADVTVTVTEQEKTILQEKGISTLQVVPNIHATHASSLEMGFDDRQHLLFIGGFKHRPNVDAVKWLCHEIMPKIWQQTADIKLYVVGSHPPEELLSLANERVIVTGYVPDVTPYFNQSRVFVAPLRYGAGMKGKIGQSLEYALPIVTTEIGAEGMHLTNNKEILLAHTAEEFATQTLRLYSDSNLWYQLRNNAEEAIADKSPKSVKESLKWMDYLIL</sequence>
<evidence type="ECO:0000313" key="3">
    <source>
        <dbReference type="Proteomes" id="UP000236893"/>
    </source>
</evidence>
<dbReference type="PANTHER" id="PTHR43179">
    <property type="entry name" value="RHAMNOSYLTRANSFERASE WBBL"/>
    <property type="match status" value="1"/>
</dbReference>
<dbReference type="InterPro" id="IPR001173">
    <property type="entry name" value="Glyco_trans_2-like"/>
</dbReference>
<dbReference type="SUPFAM" id="SSF53756">
    <property type="entry name" value="UDP-Glycosyltransferase/glycogen phosphorylase"/>
    <property type="match status" value="1"/>
</dbReference>
<dbReference type="SUPFAM" id="SSF53448">
    <property type="entry name" value="Nucleotide-diphospho-sugar transferases"/>
    <property type="match status" value="1"/>
</dbReference>
<reference evidence="2 3" key="1">
    <citation type="submission" date="2018-01" db="EMBL/GenBank/DDBJ databases">
        <authorList>
            <person name="Gaut B.S."/>
            <person name="Morton B.R."/>
            <person name="Clegg M.T."/>
            <person name="Duvall M.R."/>
        </authorList>
    </citation>
    <scope>NUCLEOTIDE SEQUENCE [LARGE SCALE GENOMIC DNA]</scope>
    <source>
        <strain evidence="2 3">HR-AV</strain>
    </source>
</reference>
<feature type="domain" description="Glycosyltransferase 2-like" evidence="1">
    <location>
        <begin position="130"/>
        <end position="292"/>
    </location>
</feature>
<proteinExistence type="predicted"/>
<evidence type="ECO:0000313" key="2">
    <source>
        <dbReference type="EMBL" id="POY35542.1"/>
    </source>
</evidence>
<protein>
    <submittedName>
        <fullName evidence="2">Glycosyl transferase</fullName>
    </submittedName>
</protein>
<dbReference type="OrthoDB" id="9807209at2"/>
<keyword evidence="3" id="KW-1185">Reference proteome</keyword>
<dbReference type="AlphaFoldDB" id="A0A2S4ZZY8"/>
<evidence type="ECO:0000259" key="1">
    <source>
        <dbReference type="Pfam" id="PF00535"/>
    </source>
</evidence>
<dbReference type="CDD" id="cd04186">
    <property type="entry name" value="GT_2_like_c"/>
    <property type="match status" value="1"/>
</dbReference>
<accession>A0A2S4ZZY8</accession>
<dbReference type="InterPro" id="IPR029044">
    <property type="entry name" value="Nucleotide-diphossugar_trans"/>
</dbReference>